<evidence type="ECO:0000313" key="3">
    <source>
        <dbReference type="Proteomes" id="UP000295578"/>
    </source>
</evidence>
<name>A0A4V2YQV9_9ACTN</name>
<keyword evidence="1" id="KW-0472">Membrane</keyword>
<dbReference type="RefSeq" id="WP_132205155.1">
    <property type="nucleotide sequence ID" value="NZ_SMKY01000398.1"/>
</dbReference>
<keyword evidence="3" id="KW-1185">Reference proteome</keyword>
<sequence>MNHAARVLATVVVAVLLAVITGLVAGILGWKGPASWTTAAAVGFTAAGVTFFGIITASSQLGLV</sequence>
<evidence type="ECO:0000256" key="1">
    <source>
        <dbReference type="SAM" id="Phobius"/>
    </source>
</evidence>
<dbReference type="AlphaFoldDB" id="A0A4V2YQV9"/>
<keyword evidence="1" id="KW-1133">Transmembrane helix</keyword>
<proteinExistence type="predicted"/>
<dbReference type="Proteomes" id="UP000295578">
    <property type="component" value="Unassembled WGS sequence"/>
</dbReference>
<feature type="transmembrane region" description="Helical" evidence="1">
    <location>
        <begin position="36"/>
        <end position="57"/>
    </location>
</feature>
<evidence type="ECO:0000313" key="2">
    <source>
        <dbReference type="EMBL" id="TDD63677.1"/>
    </source>
</evidence>
<comment type="caution">
    <text evidence="2">The sequence shown here is derived from an EMBL/GenBank/DDBJ whole genome shotgun (WGS) entry which is preliminary data.</text>
</comment>
<feature type="transmembrane region" description="Helical" evidence="1">
    <location>
        <begin position="7"/>
        <end position="30"/>
    </location>
</feature>
<protein>
    <submittedName>
        <fullName evidence="2">Uncharacterized protein</fullName>
    </submittedName>
</protein>
<accession>A0A4V2YQV9</accession>
<organism evidence="2 3">
    <name type="scientific">Actinomadura darangshiensis</name>
    <dbReference type="NCBI Taxonomy" id="705336"/>
    <lineage>
        <taxon>Bacteria</taxon>
        <taxon>Bacillati</taxon>
        <taxon>Actinomycetota</taxon>
        <taxon>Actinomycetes</taxon>
        <taxon>Streptosporangiales</taxon>
        <taxon>Thermomonosporaceae</taxon>
        <taxon>Actinomadura</taxon>
    </lineage>
</organism>
<reference evidence="2 3" key="1">
    <citation type="submission" date="2019-03" db="EMBL/GenBank/DDBJ databases">
        <title>Draft genome sequences of novel Actinobacteria.</title>
        <authorList>
            <person name="Sahin N."/>
            <person name="Ay H."/>
            <person name="Saygin H."/>
        </authorList>
    </citation>
    <scope>NUCLEOTIDE SEQUENCE [LARGE SCALE GENOMIC DNA]</scope>
    <source>
        <strain evidence="2 3">DSM 45941</strain>
    </source>
</reference>
<keyword evidence="1" id="KW-0812">Transmembrane</keyword>
<gene>
    <name evidence="2" type="ORF">E1293_42650</name>
</gene>
<dbReference type="EMBL" id="SMKY01000398">
    <property type="protein sequence ID" value="TDD63677.1"/>
    <property type="molecule type" value="Genomic_DNA"/>
</dbReference>